<dbReference type="AlphaFoldDB" id="A0A2S0KNT3"/>
<feature type="domain" description="Cytidyltransferase-like" evidence="10">
    <location>
        <begin position="5"/>
        <end position="133"/>
    </location>
</feature>
<dbReference type="GO" id="GO:0005524">
    <property type="term" value="F:ATP binding"/>
    <property type="evidence" value="ECO:0007669"/>
    <property type="project" value="UniProtKB-KW"/>
</dbReference>
<evidence type="ECO:0000256" key="1">
    <source>
        <dbReference type="ARBA" id="ARBA00022490"/>
    </source>
</evidence>
<feature type="binding site" evidence="9">
    <location>
        <position position="9"/>
    </location>
    <ligand>
        <name>substrate</name>
    </ligand>
</feature>
<comment type="function">
    <text evidence="9">Reversibly transfers an adenylyl group from ATP to 4'-phosphopantetheine, yielding dephospho-CoA (dPCoA) and pyrophosphate.</text>
</comment>
<comment type="catalytic activity">
    <reaction evidence="8 9">
        <text>(R)-4'-phosphopantetheine + ATP + H(+) = 3'-dephospho-CoA + diphosphate</text>
        <dbReference type="Rhea" id="RHEA:19801"/>
        <dbReference type="ChEBI" id="CHEBI:15378"/>
        <dbReference type="ChEBI" id="CHEBI:30616"/>
        <dbReference type="ChEBI" id="CHEBI:33019"/>
        <dbReference type="ChEBI" id="CHEBI:57328"/>
        <dbReference type="ChEBI" id="CHEBI:61723"/>
        <dbReference type="EC" id="2.7.7.3"/>
    </reaction>
</comment>
<organism evidence="11 12">
    <name type="scientific">Fastidiosipila sanguinis</name>
    <dbReference type="NCBI Taxonomy" id="236753"/>
    <lineage>
        <taxon>Bacteria</taxon>
        <taxon>Bacillati</taxon>
        <taxon>Bacillota</taxon>
        <taxon>Clostridia</taxon>
        <taxon>Eubacteriales</taxon>
        <taxon>Oscillospiraceae</taxon>
        <taxon>Fastidiosipila</taxon>
    </lineage>
</organism>
<evidence type="ECO:0000256" key="3">
    <source>
        <dbReference type="ARBA" id="ARBA00022695"/>
    </source>
</evidence>
<dbReference type="NCBIfam" id="TIGR01510">
    <property type="entry name" value="coaD_prev_kdtB"/>
    <property type="match status" value="1"/>
</dbReference>
<comment type="subcellular location">
    <subcellularLocation>
        <location evidence="9">Cytoplasm</location>
    </subcellularLocation>
</comment>
<keyword evidence="2 9" id="KW-0808">Transferase</keyword>
<feature type="binding site" evidence="9">
    <location>
        <position position="73"/>
    </location>
    <ligand>
        <name>substrate</name>
    </ligand>
</feature>
<evidence type="ECO:0000256" key="4">
    <source>
        <dbReference type="ARBA" id="ARBA00022741"/>
    </source>
</evidence>
<gene>
    <name evidence="9" type="primary">coaD</name>
    <name evidence="11" type="ORF">C5Q98_05405</name>
</gene>
<feature type="binding site" evidence="9">
    <location>
        <position position="98"/>
    </location>
    <ligand>
        <name>ATP</name>
        <dbReference type="ChEBI" id="CHEBI:30616"/>
    </ligand>
</feature>
<dbReference type="KEGG" id="fsa:C5Q98_05405"/>
<feature type="binding site" evidence="9">
    <location>
        <begin position="123"/>
        <end position="129"/>
    </location>
    <ligand>
        <name>ATP</name>
        <dbReference type="ChEBI" id="CHEBI:30616"/>
    </ligand>
</feature>
<keyword evidence="4 9" id="KW-0547">Nucleotide-binding</keyword>
<comment type="similarity">
    <text evidence="9">Belongs to the bacterial CoaD family.</text>
</comment>
<feature type="binding site" evidence="9">
    <location>
        <begin position="88"/>
        <end position="90"/>
    </location>
    <ligand>
        <name>ATP</name>
        <dbReference type="ChEBI" id="CHEBI:30616"/>
    </ligand>
</feature>
<name>A0A2S0KNT3_9FIRM</name>
<evidence type="ECO:0000256" key="6">
    <source>
        <dbReference type="ARBA" id="ARBA00022842"/>
    </source>
</evidence>
<reference evidence="12" key="1">
    <citation type="submission" date="2018-02" db="EMBL/GenBank/DDBJ databases">
        <authorList>
            <person name="Holder M.E."/>
            <person name="Ajami N.J."/>
            <person name="Petrosino J.F."/>
        </authorList>
    </citation>
    <scope>NUCLEOTIDE SEQUENCE [LARGE SCALE GENOMIC DNA]</scope>
    <source>
        <strain evidence="12">CCUG 47711</strain>
    </source>
</reference>
<dbReference type="Proteomes" id="UP000237947">
    <property type="component" value="Chromosome"/>
</dbReference>
<dbReference type="PRINTS" id="PR01020">
    <property type="entry name" value="LPSBIOSNTHSS"/>
</dbReference>
<comment type="subunit">
    <text evidence="9">Homohexamer.</text>
</comment>
<evidence type="ECO:0000313" key="11">
    <source>
        <dbReference type="EMBL" id="AVM42683.1"/>
    </source>
</evidence>
<evidence type="ECO:0000256" key="7">
    <source>
        <dbReference type="ARBA" id="ARBA00022993"/>
    </source>
</evidence>
<evidence type="ECO:0000256" key="8">
    <source>
        <dbReference type="ARBA" id="ARBA00029346"/>
    </source>
</evidence>
<dbReference type="Gene3D" id="3.40.50.620">
    <property type="entry name" value="HUPs"/>
    <property type="match status" value="1"/>
</dbReference>
<feature type="binding site" evidence="9">
    <location>
        <position position="41"/>
    </location>
    <ligand>
        <name>substrate</name>
    </ligand>
</feature>
<comment type="pathway">
    <text evidence="9">Cofactor biosynthesis; coenzyme A biosynthesis; CoA from (R)-pantothenate: step 4/5.</text>
</comment>
<evidence type="ECO:0000256" key="5">
    <source>
        <dbReference type="ARBA" id="ARBA00022840"/>
    </source>
</evidence>
<evidence type="ECO:0000256" key="9">
    <source>
        <dbReference type="HAMAP-Rule" id="MF_00151"/>
    </source>
</evidence>
<dbReference type="NCBIfam" id="TIGR00125">
    <property type="entry name" value="cyt_tran_rel"/>
    <property type="match status" value="1"/>
</dbReference>
<keyword evidence="7 9" id="KW-0173">Coenzyme A biosynthesis</keyword>
<dbReference type="InterPro" id="IPR004821">
    <property type="entry name" value="Cyt_trans-like"/>
</dbReference>
<dbReference type="GO" id="GO:0015937">
    <property type="term" value="P:coenzyme A biosynthetic process"/>
    <property type="evidence" value="ECO:0007669"/>
    <property type="project" value="UniProtKB-UniRule"/>
</dbReference>
<dbReference type="SUPFAM" id="SSF52374">
    <property type="entry name" value="Nucleotidylyl transferase"/>
    <property type="match status" value="1"/>
</dbReference>
<evidence type="ECO:0000256" key="2">
    <source>
        <dbReference type="ARBA" id="ARBA00022679"/>
    </source>
</evidence>
<evidence type="ECO:0000313" key="12">
    <source>
        <dbReference type="Proteomes" id="UP000237947"/>
    </source>
</evidence>
<dbReference type="PANTHER" id="PTHR21342:SF1">
    <property type="entry name" value="PHOSPHOPANTETHEINE ADENYLYLTRANSFERASE"/>
    <property type="match status" value="1"/>
</dbReference>
<sequence length="159" mass="18225">MKEFVFPGSFDPFTKGHEDIASRASKLCDKLHVLILNNANKQADFSVENRLDMAQMILNKYPNIEVSYYDGLMVDYLKNNNLNVVVRGLRSESDLRYELQMYATNGLMYDEYETIFIPSRGDYSYTSSSTVKEVALYGGDISSMVPIEIVDIVTKRFEK</sequence>
<dbReference type="GO" id="GO:0004595">
    <property type="term" value="F:pantetheine-phosphate adenylyltransferase activity"/>
    <property type="evidence" value="ECO:0007669"/>
    <property type="project" value="UniProtKB-UniRule"/>
</dbReference>
<dbReference type="Pfam" id="PF01467">
    <property type="entry name" value="CTP_transf_like"/>
    <property type="match status" value="1"/>
</dbReference>
<feature type="binding site" evidence="9">
    <location>
        <begin position="9"/>
        <end position="10"/>
    </location>
    <ligand>
        <name>ATP</name>
        <dbReference type="ChEBI" id="CHEBI:30616"/>
    </ligand>
</feature>
<dbReference type="HAMAP" id="MF_00151">
    <property type="entry name" value="PPAT_bact"/>
    <property type="match status" value="1"/>
</dbReference>
<dbReference type="GO" id="GO:0005737">
    <property type="term" value="C:cytoplasm"/>
    <property type="evidence" value="ECO:0007669"/>
    <property type="project" value="UniProtKB-SubCell"/>
</dbReference>
<dbReference type="EC" id="2.7.7.3" evidence="9"/>
<proteinExistence type="inferred from homology"/>
<feature type="binding site" evidence="9">
    <location>
        <position position="17"/>
    </location>
    <ligand>
        <name>ATP</name>
        <dbReference type="ChEBI" id="CHEBI:30616"/>
    </ligand>
</feature>
<keyword evidence="12" id="KW-1185">Reference proteome</keyword>
<dbReference type="InterPro" id="IPR014729">
    <property type="entry name" value="Rossmann-like_a/b/a_fold"/>
</dbReference>
<dbReference type="InterPro" id="IPR001980">
    <property type="entry name" value="PPAT"/>
</dbReference>
<keyword evidence="1 9" id="KW-0963">Cytoplasm</keyword>
<dbReference type="EMBL" id="CP027226">
    <property type="protein sequence ID" value="AVM42683.1"/>
    <property type="molecule type" value="Genomic_DNA"/>
</dbReference>
<dbReference type="UniPathway" id="UPA00241">
    <property type="reaction ID" value="UER00355"/>
</dbReference>
<feature type="site" description="Transition state stabilizer" evidence="9">
    <location>
        <position position="17"/>
    </location>
</feature>
<feature type="binding site" evidence="9">
    <location>
        <position position="87"/>
    </location>
    <ligand>
        <name>substrate</name>
    </ligand>
</feature>
<dbReference type="PANTHER" id="PTHR21342">
    <property type="entry name" value="PHOSPHOPANTETHEINE ADENYLYLTRANSFERASE"/>
    <property type="match status" value="1"/>
</dbReference>
<dbReference type="OrthoDB" id="9806661at2"/>
<keyword evidence="6 9" id="KW-0460">Magnesium</keyword>
<comment type="cofactor">
    <cofactor evidence="9">
        <name>Mg(2+)</name>
        <dbReference type="ChEBI" id="CHEBI:18420"/>
    </cofactor>
</comment>
<evidence type="ECO:0000259" key="10">
    <source>
        <dbReference type="Pfam" id="PF01467"/>
    </source>
</evidence>
<protein>
    <recommendedName>
        <fullName evidence="9">Phosphopantetheine adenylyltransferase</fullName>
        <ecNumber evidence="9">2.7.7.3</ecNumber>
    </recommendedName>
    <alternativeName>
        <fullName evidence="9">Dephospho-CoA pyrophosphorylase</fullName>
    </alternativeName>
    <alternativeName>
        <fullName evidence="9">Pantetheine-phosphate adenylyltransferase</fullName>
        <shortName evidence="9">PPAT</shortName>
    </alternativeName>
</protein>
<accession>A0A2S0KNT3</accession>
<dbReference type="RefSeq" id="WP_106012636.1">
    <property type="nucleotide sequence ID" value="NZ_CP027226.1"/>
</dbReference>
<keyword evidence="5 9" id="KW-0067">ATP-binding</keyword>
<keyword evidence="3 9" id="KW-0548">Nucleotidyltransferase</keyword>